<proteinExistence type="predicted"/>
<keyword evidence="6" id="KW-1185">Reference proteome</keyword>
<dbReference type="InterPro" id="IPR057429">
    <property type="entry name" value="WH_eIF2D"/>
</dbReference>
<dbReference type="InterPro" id="IPR058886">
    <property type="entry name" value="SWIB_eIF2D"/>
</dbReference>
<feature type="compositionally biased region" description="Basic and acidic residues" evidence="1">
    <location>
        <begin position="129"/>
        <end position="139"/>
    </location>
</feature>
<dbReference type="STRING" id="703135.A0A2A9NPW0"/>
<reference evidence="5 6" key="1">
    <citation type="submission" date="2014-02" db="EMBL/GenBank/DDBJ databases">
        <title>Transposable element dynamics among asymbiotic and ectomycorrhizal Amanita fungi.</title>
        <authorList>
            <consortium name="DOE Joint Genome Institute"/>
            <person name="Hess J."/>
            <person name="Skrede I."/>
            <person name="Wolfe B."/>
            <person name="LaButti K."/>
            <person name="Ohm R.A."/>
            <person name="Grigoriev I.V."/>
            <person name="Pringle A."/>
        </authorList>
    </citation>
    <scope>NUCLEOTIDE SEQUENCE [LARGE SCALE GENOMIC DNA]</scope>
    <source>
        <strain evidence="5 6">SKay4041</strain>
    </source>
</reference>
<feature type="domain" description="eIF2D SWIB" evidence="4">
    <location>
        <begin position="340"/>
        <end position="397"/>
    </location>
</feature>
<dbReference type="Pfam" id="PF01253">
    <property type="entry name" value="SUI1"/>
    <property type="match status" value="1"/>
</dbReference>
<feature type="domain" description="eIF2D winged helix" evidence="3">
    <location>
        <begin position="177"/>
        <end position="288"/>
    </location>
</feature>
<dbReference type="OrthoDB" id="199771at2759"/>
<dbReference type="EMBL" id="KZ302005">
    <property type="protein sequence ID" value="PFH50351.1"/>
    <property type="molecule type" value="Genomic_DNA"/>
</dbReference>
<evidence type="ECO:0000259" key="2">
    <source>
        <dbReference type="Pfam" id="PF01253"/>
    </source>
</evidence>
<evidence type="ECO:0000256" key="1">
    <source>
        <dbReference type="SAM" id="MobiDB-lite"/>
    </source>
</evidence>
<dbReference type="InterPro" id="IPR036885">
    <property type="entry name" value="SWIB_MDM2_dom_sf"/>
</dbReference>
<evidence type="ECO:0000313" key="6">
    <source>
        <dbReference type="Proteomes" id="UP000242287"/>
    </source>
</evidence>
<dbReference type="InterPro" id="IPR001950">
    <property type="entry name" value="SUI1"/>
</dbReference>
<dbReference type="GO" id="GO:0001731">
    <property type="term" value="P:formation of translation preinitiation complex"/>
    <property type="evidence" value="ECO:0007669"/>
    <property type="project" value="InterPro"/>
</dbReference>
<feature type="region of interest" description="Disordered" evidence="1">
    <location>
        <begin position="88"/>
        <end position="114"/>
    </location>
</feature>
<accession>A0A2A9NPW0</accession>
<dbReference type="SUPFAM" id="SSF47592">
    <property type="entry name" value="SWIB/MDM2 domain"/>
    <property type="match status" value="1"/>
</dbReference>
<dbReference type="Pfam" id="PF26291">
    <property type="entry name" value="SWIB_eIF2D"/>
    <property type="match status" value="1"/>
</dbReference>
<evidence type="ECO:0000259" key="3">
    <source>
        <dbReference type="Pfam" id="PF25304"/>
    </source>
</evidence>
<dbReference type="InterPro" id="IPR039757">
    <property type="entry name" value="EIF2D"/>
</dbReference>
<feature type="region of interest" description="Disordered" evidence="1">
    <location>
        <begin position="129"/>
        <end position="166"/>
    </location>
</feature>
<organism evidence="5 6">
    <name type="scientific">Amanita thiersii Skay4041</name>
    <dbReference type="NCBI Taxonomy" id="703135"/>
    <lineage>
        <taxon>Eukaryota</taxon>
        <taxon>Fungi</taxon>
        <taxon>Dikarya</taxon>
        <taxon>Basidiomycota</taxon>
        <taxon>Agaricomycotina</taxon>
        <taxon>Agaricomycetes</taxon>
        <taxon>Agaricomycetidae</taxon>
        <taxon>Agaricales</taxon>
        <taxon>Pluteineae</taxon>
        <taxon>Amanitaceae</taxon>
        <taxon>Amanita</taxon>
    </lineage>
</organism>
<feature type="domain" description="SUI1" evidence="2">
    <location>
        <begin position="449"/>
        <end position="495"/>
    </location>
</feature>
<dbReference type="GO" id="GO:0003743">
    <property type="term" value="F:translation initiation factor activity"/>
    <property type="evidence" value="ECO:0007669"/>
    <property type="project" value="InterPro"/>
</dbReference>
<gene>
    <name evidence="5" type="ORF">AMATHDRAFT_61154</name>
</gene>
<evidence type="ECO:0000313" key="5">
    <source>
        <dbReference type="EMBL" id="PFH50351.1"/>
    </source>
</evidence>
<evidence type="ECO:0000259" key="4">
    <source>
        <dbReference type="Pfam" id="PF26291"/>
    </source>
</evidence>
<dbReference type="AlphaFoldDB" id="A0A2A9NPW0"/>
<sequence>MEEARFTTYPIHPARCDPCSRGWCRSDDPRSNPLCAGSGARPARVGVSVRAAGGDAIPAVGSWPDGAVWREAVLVLHAWKDHLWEMGTKGDVPPATPVQTRQVPGEGEGEGEDVGAVKEGEQGQGIQADLHEGSGKDGEASEGMGVSLESGDIPQENGEGETTTVPSLTYTPQEITTLLHKSLLQAISTTLVSLPVSSFPIPSTQFYQNHILPCRPGYPGLVLRPACATDDTTEEEIIMALNPQDISIKTSTHKSLSTFLKAAEKASLVTLKTPQKHSQQTDVLVMSVNGKNAEVTGHVSFVTLREIEEKAAKRASREAGEGVMEELKIRQLWKPHLDSVPVFEGFGVNTKAQYTLEEVKKQLNSYISSQNLVNPQDQAYINLDLLLMACVTAKDRTRTKNKDQEDQELPLGEFIKREDLVKRVVKRMQEWYEIQVPGRDVIRKKGSLKPIKVQAKMRQGGRKASTNVVGFEPFLVVDAEAMAEELRRVCAGSTSGAVTGFTI</sequence>
<protein>
    <submittedName>
        <fullName evidence="5">Uncharacterized protein</fullName>
    </submittedName>
</protein>
<dbReference type="Pfam" id="PF25304">
    <property type="entry name" value="WHD_eIF2D"/>
    <property type="match status" value="1"/>
</dbReference>
<dbReference type="PANTHER" id="PTHR12217">
    <property type="entry name" value="EUKARYOTIC TRANSLATION INITIATION FACTOR 2D"/>
    <property type="match status" value="1"/>
</dbReference>
<dbReference type="Proteomes" id="UP000242287">
    <property type="component" value="Unassembled WGS sequence"/>
</dbReference>
<dbReference type="PANTHER" id="PTHR12217:SF4">
    <property type="entry name" value="EUKARYOTIC TRANSLATION INITIATION FACTOR 2D"/>
    <property type="match status" value="1"/>
</dbReference>
<name>A0A2A9NPW0_9AGAR</name>